<evidence type="ECO:0000313" key="1">
    <source>
        <dbReference type="EMBL" id="SVB37509.1"/>
    </source>
</evidence>
<sequence>MVTVCSLNSYQAQTMATLGLAANI</sequence>
<dbReference type="EMBL" id="UINC01039269">
    <property type="protein sequence ID" value="SVB37509.1"/>
    <property type="molecule type" value="Genomic_DNA"/>
</dbReference>
<reference evidence="1" key="1">
    <citation type="submission" date="2018-05" db="EMBL/GenBank/DDBJ databases">
        <authorList>
            <person name="Lanie J.A."/>
            <person name="Ng W.-L."/>
            <person name="Kazmierczak K.M."/>
            <person name="Andrzejewski T.M."/>
            <person name="Davidsen T.M."/>
            <person name="Wayne K.J."/>
            <person name="Tettelin H."/>
            <person name="Glass J.I."/>
            <person name="Rusch D."/>
            <person name="Podicherti R."/>
            <person name="Tsui H.-C.T."/>
            <person name="Winkler M.E."/>
        </authorList>
    </citation>
    <scope>NUCLEOTIDE SEQUENCE</scope>
</reference>
<name>A0A382DH88_9ZZZZ</name>
<proteinExistence type="predicted"/>
<protein>
    <submittedName>
        <fullName evidence="1">Uncharacterized protein</fullName>
    </submittedName>
</protein>
<gene>
    <name evidence="1" type="ORF">METZ01_LOCUS190363</name>
</gene>
<dbReference type="AlphaFoldDB" id="A0A382DH88"/>
<accession>A0A382DH88</accession>
<organism evidence="1">
    <name type="scientific">marine metagenome</name>
    <dbReference type="NCBI Taxonomy" id="408172"/>
    <lineage>
        <taxon>unclassified sequences</taxon>
        <taxon>metagenomes</taxon>
        <taxon>ecological metagenomes</taxon>
    </lineage>
</organism>